<feature type="compositionally biased region" description="Basic and acidic residues" evidence="2">
    <location>
        <begin position="1294"/>
        <end position="1304"/>
    </location>
</feature>
<dbReference type="SMART" id="SM00717">
    <property type="entry name" value="SANT"/>
    <property type="match status" value="1"/>
</dbReference>
<feature type="compositionally biased region" description="Basic and acidic residues" evidence="2">
    <location>
        <begin position="1272"/>
        <end position="1284"/>
    </location>
</feature>
<feature type="compositionally biased region" description="Basic and acidic residues" evidence="2">
    <location>
        <begin position="507"/>
        <end position="518"/>
    </location>
</feature>
<feature type="region of interest" description="Disordered" evidence="2">
    <location>
        <begin position="85"/>
        <end position="107"/>
    </location>
</feature>
<name>A0A388JUP8_CHABU</name>
<feature type="compositionally biased region" description="Acidic residues" evidence="2">
    <location>
        <begin position="920"/>
        <end position="938"/>
    </location>
</feature>
<feature type="region of interest" description="Disordered" evidence="2">
    <location>
        <begin position="914"/>
        <end position="1210"/>
    </location>
</feature>
<feature type="compositionally biased region" description="Basic and acidic residues" evidence="2">
    <location>
        <begin position="1179"/>
        <end position="1189"/>
    </location>
</feature>
<keyword evidence="6" id="KW-1185">Reference proteome</keyword>
<evidence type="ECO:0000259" key="4">
    <source>
        <dbReference type="PROSITE" id="PS51294"/>
    </source>
</evidence>
<feature type="domain" description="HTH myb-type" evidence="4">
    <location>
        <begin position="1532"/>
        <end position="1591"/>
    </location>
</feature>
<dbReference type="Proteomes" id="UP000265515">
    <property type="component" value="Unassembled WGS sequence"/>
</dbReference>
<feature type="compositionally biased region" description="Basic and acidic residues" evidence="2">
    <location>
        <begin position="767"/>
        <end position="777"/>
    </location>
</feature>
<reference evidence="5 6" key="1">
    <citation type="journal article" date="2018" name="Cell">
        <title>The Chara Genome: Secondary Complexity and Implications for Plant Terrestrialization.</title>
        <authorList>
            <person name="Nishiyama T."/>
            <person name="Sakayama H."/>
            <person name="Vries J.D."/>
            <person name="Buschmann H."/>
            <person name="Saint-Marcoux D."/>
            <person name="Ullrich K.K."/>
            <person name="Haas F.B."/>
            <person name="Vanderstraeten L."/>
            <person name="Becker D."/>
            <person name="Lang D."/>
            <person name="Vosolsobe S."/>
            <person name="Rombauts S."/>
            <person name="Wilhelmsson P.K.I."/>
            <person name="Janitza P."/>
            <person name="Kern R."/>
            <person name="Heyl A."/>
            <person name="Rumpler F."/>
            <person name="Villalobos L.I.A.C."/>
            <person name="Clay J.M."/>
            <person name="Skokan R."/>
            <person name="Toyoda A."/>
            <person name="Suzuki Y."/>
            <person name="Kagoshima H."/>
            <person name="Schijlen E."/>
            <person name="Tajeshwar N."/>
            <person name="Catarino B."/>
            <person name="Hetherington A.J."/>
            <person name="Saltykova A."/>
            <person name="Bonnot C."/>
            <person name="Breuninger H."/>
            <person name="Symeonidi A."/>
            <person name="Radhakrishnan G.V."/>
            <person name="Van Nieuwerburgh F."/>
            <person name="Deforce D."/>
            <person name="Chang C."/>
            <person name="Karol K.G."/>
            <person name="Hedrich R."/>
            <person name="Ulvskov P."/>
            <person name="Glockner G."/>
            <person name="Delwiche C.F."/>
            <person name="Petrasek J."/>
            <person name="Van de Peer Y."/>
            <person name="Friml J."/>
            <person name="Beilby M."/>
            <person name="Dolan L."/>
            <person name="Kohara Y."/>
            <person name="Sugano S."/>
            <person name="Fujiyama A."/>
            <person name="Delaux P.-M."/>
            <person name="Quint M."/>
            <person name="TheiBen G."/>
            <person name="Hagemann M."/>
            <person name="Harholt J."/>
            <person name="Dunand C."/>
            <person name="Zachgo S."/>
            <person name="Langdale J."/>
            <person name="Maumus F."/>
            <person name="Straeten D.V.D."/>
            <person name="Gould S.B."/>
            <person name="Rensing S.A."/>
        </authorList>
    </citation>
    <scope>NUCLEOTIDE SEQUENCE [LARGE SCALE GENOMIC DNA]</scope>
    <source>
        <strain evidence="5 6">S276</strain>
    </source>
</reference>
<dbReference type="CDD" id="cd11660">
    <property type="entry name" value="SANT_TRF"/>
    <property type="match status" value="1"/>
</dbReference>
<feature type="compositionally biased region" description="Basic and acidic residues" evidence="2">
    <location>
        <begin position="478"/>
        <end position="491"/>
    </location>
</feature>
<feature type="compositionally biased region" description="Acidic residues" evidence="2">
    <location>
        <begin position="1410"/>
        <end position="1422"/>
    </location>
</feature>
<evidence type="ECO:0000313" key="6">
    <source>
        <dbReference type="Proteomes" id="UP000265515"/>
    </source>
</evidence>
<feature type="region of interest" description="Disordered" evidence="2">
    <location>
        <begin position="122"/>
        <end position="173"/>
    </location>
</feature>
<comment type="caution">
    <text evidence="5">The sequence shown here is derived from an EMBL/GenBank/DDBJ whole genome shotgun (WGS) entry which is preliminary data.</text>
</comment>
<gene>
    <name evidence="5" type="ORF">CBR_g21826</name>
</gene>
<dbReference type="PANTHER" id="PTHR46993">
    <property type="entry name" value="MYB TRANSCRIPTION FACTOR"/>
    <property type="match status" value="1"/>
</dbReference>
<feature type="region of interest" description="Disordered" evidence="2">
    <location>
        <begin position="266"/>
        <end position="287"/>
    </location>
</feature>
<proteinExistence type="predicted"/>
<accession>A0A388JUP8</accession>
<feature type="coiled-coil region" evidence="1">
    <location>
        <begin position="178"/>
        <end position="217"/>
    </location>
</feature>
<dbReference type="EMBL" id="BFEA01000020">
    <property type="protein sequence ID" value="GBG61483.1"/>
    <property type="molecule type" value="Genomic_DNA"/>
</dbReference>
<feature type="region of interest" description="Disordered" evidence="2">
    <location>
        <begin position="469"/>
        <end position="640"/>
    </location>
</feature>
<dbReference type="InterPro" id="IPR001005">
    <property type="entry name" value="SANT/Myb"/>
</dbReference>
<feature type="compositionally biased region" description="Basic and acidic residues" evidence="2">
    <location>
        <begin position="123"/>
        <end position="166"/>
    </location>
</feature>
<dbReference type="InterPro" id="IPR009057">
    <property type="entry name" value="Homeodomain-like_sf"/>
</dbReference>
<feature type="compositionally biased region" description="Gly residues" evidence="2">
    <location>
        <begin position="1445"/>
        <end position="1455"/>
    </location>
</feature>
<organism evidence="5 6">
    <name type="scientific">Chara braunii</name>
    <name type="common">Braun's stonewort</name>
    <dbReference type="NCBI Taxonomy" id="69332"/>
    <lineage>
        <taxon>Eukaryota</taxon>
        <taxon>Viridiplantae</taxon>
        <taxon>Streptophyta</taxon>
        <taxon>Charophyceae</taxon>
        <taxon>Charales</taxon>
        <taxon>Characeae</taxon>
        <taxon>Chara</taxon>
    </lineage>
</organism>
<evidence type="ECO:0000313" key="5">
    <source>
        <dbReference type="EMBL" id="GBG61483.1"/>
    </source>
</evidence>
<feature type="compositionally biased region" description="Basic and acidic residues" evidence="2">
    <location>
        <begin position="831"/>
        <end position="897"/>
    </location>
</feature>
<protein>
    <submittedName>
        <fullName evidence="5">Uncharacterized protein</fullName>
    </submittedName>
</protein>
<feature type="region of interest" description="Disordered" evidence="2">
    <location>
        <begin position="299"/>
        <end position="323"/>
    </location>
</feature>
<feature type="region of interest" description="Disordered" evidence="2">
    <location>
        <begin position="1246"/>
        <end position="1492"/>
    </location>
</feature>
<feature type="compositionally biased region" description="Basic and acidic residues" evidence="2">
    <location>
        <begin position="1328"/>
        <end position="1339"/>
    </location>
</feature>
<feature type="compositionally biased region" description="Basic and acidic residues" evidence="2">
    <location>
        <begin position="603"/>
        <end position="640"/>
    </location>
</feature>
<feature type="compositionally biased region" description="Basic and acidic residues" evidence="2">
    <location>
        <begin position="949"/>
        <end position="965"/>
    </location>
</feature>
<feature type="compositionally biased region" description="Basic and acidic residues" evidence="2">
    <location>
        <begin position="535"/>
        <end position="583"/>
    </location>
</feature>
<feature type="region of interest" description="Disordered" evidence="2">
    <location>
        <begin position="742"/>
        <end position="901"/>
    </location>
</feature>
<feature type="compositionally biased region" description="Basic and acidic residues" evidence="2">
    <location>
        <begin position="703"/>
        <end position="722"/>
    </location>
</feature>
<dbReference type="Pfam" id="PF00249">
    <property type="entry name" value="Myb_DNA-binding"/>
    <property type="match status" value="1"/>
</dbReference>
<dbReference type="PROSITE" id="PS51294">
    <property type="entry name" value="HTH_MYB"/>
    <property type="match status" value="1"/>
</dbReference>
<keyword evidence="1" id="KW-0175">Coiled coil</keyword>
<dbReference type="PROSITE" id="PS50090">
    <property type="entry name" value="MYB_LIKE"/>
    <property type="match status" value="1"/>
</dbReference>
<feature type="compositionally biased region" description="Polar residues" evidence="2">
    <location>
        <begin position="1166"/>
        <end position="1178"/>
    </location>
</feature>
<dbReference type="Gramene" id="GBG61483">
    <property type="protein sequence ID" value="GBG61483"/>
    <property type="gene ID" value="CBR_g21826"/>
</dbReference>
<dbReference type="Gene3D" id="1.10.246.220">
    <property type="match status" value="1"/>
</dbReference>
<feature type="compositionally biased region" description="Basic and acidic residues" evidence="2">
    <location>
        <begin position="1121"/>
        <end position="1133"/>
    </location>
</feature>
<dbReference type="STRING" id="69332.A0A388JUP8"/>
<feature type="compositionally biased region" description="Basic and acidic residues" evidence="2">
    <location>
        <begin position="988"/>
        <end position="1005"/>
    </location>
</feature>
<feature type="compositionally biased region" description="Basic and acidic residues" evidence="2">
    <location>
        <begin position="1045"/>
        <end position="1064"/>
    </location>
</feature>
<dbReference type="OrthoDB" id="608866at2759"/>
<evidence type="ECO:0000256" key="1">
    <source>
        <dbReference type="SAM" id="Coils"/>
    </source>
</evidence>
<feature type="compositionally biased region" description="Low complexity" evidence="2">
    <location>
        <begin position="1252"/>
        <end position="1262"/>
    </location>
</feature>
<evidence type="ECO:0000259" key="3">
    <source>
        <dbReference type="PROSITE" id="PS50090"/>
    </source>
</evidence>
<dbReference type="PANTHER" id="PTHR46993:SF6">
    <property type="entry name" value="MYB TRANSCRIPTION FACTOR"/>
    <property type="match status" value="1"/>
</dbReference>
<dbReference type="OMA" id="STICACT"/>
<feature type="region of interest" description="Disordered" evidence="2">
    <location>
        <begin position="404"/>
        <end position="450"/>
    </location>
</feature>
<feature type="compositionally biased region" description="Basic and acidic residues" evidence="2">
    <location>
        <begin position="1458"/>
        <end position="1469"/>
    </location>
</feature>
<sequence length="1592" mass="170895">MLCDSLCRRGTVEEKSLVGLLCEFVLKECGDEKALLAFIQRGPYIRRTRRRTRMICLRQLESLINRGIFDEQTVACLWVLRDESAGKGNKRGKSDHSSRSTIYTPPKEDLVAAAMRVAARRVSPREAEKRGLGEGRVRGEEEERGGQGRKEGGGGNDRVEEREKWESGVSGGREGDMIQAIKHELRRLREADRRDENEMVENEEEEEEEELKRKVGEFIASAWAELAPPSVEEAMRVLALAGTTTPALCSGDSAGRGLAGRRMAASMGVNEREKEGTRADQSAPDLKKAREGFWRADLAGRRPATPLGAPSSERGRGDVRHGHLAGRPLADLAGRCLATSMGIDDGREYGSGSTQGAPDCEIQGGDFRVGDMAVRRLANLAVSRLGDLAGRRLADLAGRRLAETSEGVDEGGEGLGTDQSAPPPILGKAREGLGSDQGAPPPTLGKAREVSLLPVQAINRKRKPSLEITLQEGGIDMTQRDKRRSIDREGGDGLGTRDSSLPTRSRGMGDEGGRREEEGGTGGDVVKAGEGLHNGPERLDPEGDRRQLRERREEGTLVREVGEKEVEKRGESGPRMDKLEGREGGGGGSRGEEEGGDSEERVEDVRVGKEREEEKVDARGEKRGEGGERTVKSGELGERRETVLLGEAKGGGDAAAAAATSAVTVDVSRSAFTQARSDVAAEGSGSGSRSCTVPPLETVDGGGDLRLHPGAEGGGKGERRFVEPATAAELLDVYPDLRRDQAAGTGFGRGSAVVFKPRGGGITAGQDHVEVEVDREVSPALRSGQAGRELGGSDDGGMEVDDGPGGTGGNNGEPTRGTSPDRRGSVRRRAAAQERDDDHARRMAGDDDVVAPRRDLPRGVSPDHRGEKENGGPSPADRDGGRVIGEEVKAADGRASETRGGGWSDAVVAVVSLPPRGRVDEDEEGFVACTDSDEEGSDDLAMPRGQMPPREKDNLLMERGGGETRKRGRVMSSTAAGAAWISTTRRTRSGDRDPNPSRSEARTGSRLEGGLGAGGSEDRGQRDSGVVGIGIGIETATSTRTTRSAHRDLSPSRSEARTGSRREGGLGAGGSEDKGQRDAGVVGIETSRRVRGNHDGCVLPPRGSARRTNESFPQSIAEPTVRWECEARSRGEQPRGAFTEGGGKCGVDSASGRREVPEAAVLPSASGASERNQSGQRQWNEEKRGEEQQGKWSGVGCGATADGEGDVDADIDREKWEEARKRYSARGGVHATCRDRLPSTLATILRAKQLLGTGQEGTSSSRGRGGEGPPKGPEDRSWSKRVVLEAKTLPRLRPQSENDSERRGTKTSLVAGRTCEDLTGGTSDEDDRAGARERVVSEKHSRRGQVFLSKTNDERTRTRANTVPEAECEEVALSSRGGNKRVAPEDRSGRRQVAQSNGESGRAKGRNEDEHEDISEASESDSQETRHSDRSFQCGNRAERRATGGNVGSSRGRGLGFLDRRPTARREVWSEEQEEDVRNPVTPAASHPRVPATTSGCLQATYRRGDMLKGRLTSSAAARQSNADVHRKRGPGQRRVVVKFAEEEVAALKEGVQRFGLGNWKVILNAYEDVFRGRTAIDLKDKWRNMWKTGAV</sequence>
<feature type="domain" description="Myb-like" evidence="3">
    <location>
        <begin position="1539"/>
        <end position="1587"/>
    </location>
</feature>
<feature type="region of interest" description="Disordered" evidence="2">
    <location>
        <begin position="677"/>
        <end position="722"/>
    </location>
</feature>
<dbReference type="InterPro" id="IPR017930">
    <property type="entry name" value="Myb_dom"/>
</dbReference>
<evidence type="ECO:0000256" key="2">
    <source>
        <dbReference type="SAM" id="MobiDB-lite"/>
    </source>
</evidence>
<dbReference type="SUPFAM" id="SSF46689">
    <property type="entry name" value="Homeodomain-like"/>
    <property type="match status" value="1"/>
</dbReference>